<feature type="region of interest" description="Disordered" evidence="1">
    <location>
        <begin position="231"/>
        <end position="253"/>
    </location>
</feature>
<proteinExistence type="predicted"/>
<evidence type="ECO:0000256" key="1">
    <source>
        <dbReference type="SAM" id="MobiDB-lite"/>
    </source>
</evidence>
<gene>
    <name evidence="3" type="primary">yunB</name>
    <name evidence="3" type="ORF">I5776_06085</name>
</gene>
<organism evidence="3 4">
    <name type="scientific">Heyndrickxia vini</name>
    <dbReference type="NCBI Taxonomy" id="1476025"/>
    <lineage>
        <taxon>Bacteria</taxon>
        <taxon>Bacillati</taxon>
        <taxon>Bacillota</taxon>
        <taxon>Bacilli</taxon>
        <taxon>Bacillales</taxon>
        <taxon>Bacillaceae</taxon>
        <taxon>Heyndrickxia</taxon>
    </lineage>
</organism>
<evidence type="ECO:0000313" key="3">
    <source>
        <dbReference type="EMBL" id="QQZ10498.1"/>
    </source>
</evidence>
<feature type="compositionally biased region" description="Basic and acidic residues" evidence="1">
    <location>
        <begin position="244"/>
        <end position="253"/>
    </location>
</feature>
<evidence type="ECO:0000256" key="2">
    <source>
        <dbReference type="SAM" id="Phobius"/>
    </source>
</evidence>
<dbReference type="InterPro" id="IPR014197">
    <property type="entry name" value="Sporulation_prot_YunB"/>
</dbReference>
<dbReference type="Proteomes" id="UP000595691">
    <property type="component" value="Chromosome"/>
</dbReference>
<keyword evidence="2" id="KW-1133">Transmembrane helix</keyword>
<dbReference type="EMBL" id="CP065425">
    <property type="protein sequence ID" value="QQZ10498.1"/>
    <property type="molecule type" value="Genomic_DNA"/>
</dbReference>
<dbReference type="NCBIfam" id="TIGR02832">
    <property type="entry name" value="spo_yunB"/>
    <property type="match status" value="1"/>
</dbReference>
<name>A0ABX7E5D3_9BACI</name>
<feature type="transmembrane region" description="Helical" evidence="2">
    <location>
        <begin position="20"/>
        <end position="38"/>
    </location>
</feature>
<reference evidence="3 4" key="1">
    <citation type="submission" date="2020-11" db="EMBL/GenBank/DDBJ databases">
        <title>Taxonomic evaluation of the Bacillus sporothermodurans group of bacteria based on whole genome sequences.</title>
        <authorList>
            <person name="Fiedler G."/>
            <person name="Herbstmann A.-D."/>
            <person name="Doll E."/>
            <person name="Wenning M."/>
            <person name="Brinks E."/>
            <person name="Kabisch J."/>
            <person name="Breitenwieser F."/>
            <person name="Lappann M."/>
            <person name="Boehnlein C."/>
            <person name="Franz C."/>
        </authorList>
    </citation>
    <scope>NUCLEOTIDE SEQUENCE [LARGE SCALE GENOMIC DNA]</scope>
    <source>
        <strain evidence="3 4">JCM 19841</strain>
    </source>
</reference>
<evidence type="ECO:0000313" key="4">
    <source>
        <dbReference type="Proteomes" id="UP000595691"/>
    </source>
</evidence>
<dbReference type="PIRSF" id="PIRSF021383">
    <property type="entry name" value="YunB"/>
    <property type="match status" value="1"/>
</dbReference>
<accession>A0ABX7E5D3</accession>
<keyword evidence="2" id="KW-0812">Transmembrane</keyword>
<sequence length="253" mass="27928">MGKFRPHKSRRGPLPVRYVLLLTFVFFTFSTVIGLLLVNKGIKPTLLDYAESMNQKIAASAVSDAIKKIKEENLNQMIKTKQNNKGNIASVDIYPGIGNKITAQIQQDIQSYLDGAEEGNLKDFSDLNIEKSKGEILYSVPLGRATDNVLLGDLGPNLPIKLHVIGDTEVNFKPEIGETGINGTVVMLNIYVKVNVQTIIPFATEVKTYEQTIPLPAGIYNMDVPQYYNGNGESSPPSIQLDGEETKEKTKKK</sequence>
<dbReference type="RefSeq" id="WP_202779489.1">
    <property type="nucleotide sequence ID" value="NZ_CP065425.1"/>
</dbReference>
<dbReference type="Pfam" id="PF09560">
    <property type="entry name" value="Spore_YunB"/>
    <property type="match status" value="1"/>
</dbReference>
<keyword evidence="2" id="KW-0472">Membrane</keyword>
<protein>
    <submittedName>
        <fullName evidence="3">Sporulation protein YunB</fullName>
    </submittedName>
</protein>
<keyword evidence="4" id="KW-1185">Reference proteome</keyword>